<organism evidence="2 3">
    <name type="scientific">Pleuronectes platessa</name>
    <name type="common">European plaice</name>
    <dbReference type="NCBI Taxonomy" id="8262"/>
    <lineage>
        <taxon>Eukaryota</taxon>
        <taxon>Metazoa</taxon>
        <taxon>Chordata</taxon>
        <taxon>Craniata</taxon>
        <taxon>Vertebrata</taxon>
        <taxon>Euteleostomi</taxon>
        <taxon>Actinopterygii</taxon>
        <taxon>Neopterygii</taxon>
        <taxon>Teleostei</taxon>
        <taxon>Neoteleostei</taxon>
        <taxon>Acanthomorphata</taxon>
        <taxon>Carangaria</taxon>
        <taxon>Pleuronectiformes</taxon>
        <taxon>Pleuronectoidei</taxon>
        <taxon>Pleuronectidae</taxon>
        <taxon>Pleuronectes</taxon>
    </lineage>
</organism>
<feature type="compositionally biased region" description="Basic residues" evidence="1">
    <location>
        <begin position="199"/>
        <end position="209"/>
    </location>
</feature>
<gene>
    <name evidence="2" type="ORF">PLEPLA_LOCUS46692</name>
</gene>
<dbReference type="Proteomes" id="UP001153269">
    <property type="component" value="Unassembled WGS sequence"/>
</dbReference>
<reference evidence="2" key="1">
    <citation type="submission" date="2020-03" db="EMBL/GenBank/DDBJ databases">
        <authorList>
            <person name="Weist P."/>
        </authorList>
    </citation>
    <scope>NUCLEOTIDE SEQUENCE</scope>
</reference>
<feature type="compositionally biased region" description="Polar residues" evidence="1">
    <location>
        <begin position="216"/>
        <end position="226"/>
    </location>
</feature>
<dbReference type="AlphaFoldDB" id="A0A9N7W0Y4"/>
<feature type="region of interest" description="Disordered" evidence="1">
    <location>
        <begin position="1"/>
        <end position="21"/>
    </location>
</feature>
<name>A0A9N7W0Y4_PLEPL</name>
<feature type="compositionally biased region" description="Basic and acidic residues" evidence="1">
    <location>
        <begin position="1"/>
        <end position="10"/>
    </location>
</feature>
<dbReference type="EMBL" id="CADEAL010004403">
    <property type="protein sequence ID" value="CAB1458858.1"/>
    <property type="molecule type" value="Genomic_DNA"/>
</dbReference>
<feature type="region of interest" description="Disordered" evidence="1">
    <location>
        <begin position="192"/>
        <end position="226"/>
    </location>
</feature>
<sequence length="226" mass="26150">MGEHHIRVNEGSEQYVSSSRYPPPQLRLLEHRQRHHADKMDNVKMENTQVVYENKLLQGELEDALREMQLAGDNALSEQLMDRDKLDSLTRENLQVASVNKKLQSELVDALRERHVSDISKQRDLDDLTEENHHLAYKSKRVQGELEDAQNDIRLAREAAMIKHQYYTAKLDNVKMENTQVVSENKRLLGEQKDAVQQHHQHQNTRKTTHLLPKAVNTSLPTTPSA</sequence>
<comment type="caution">
    <text evidence="2">The sequence shown here is derived from an EMBL/GenBank/DDBJ whole genome shotgun (WGS) entry which is preliminary data.</text>
</comment>
<keyword evidence="3" id="KW-1185">Reference proteome</keyword>
<evidence type="ECO:0000256" key="1">
    <source>
        <dbReference type="SAM" id="MobiDB-lite"/>
    </source>
</evidence>
<feature type="compositionally biased region" description="Polar residues" evidence="1">
    <location>
        <begin position="11"/>
        <end position="20"/>
    </location>
</feature>
<protein>
    <submittedName>
        <fullName evidence="2">Uncharacterized protein</fullName>
    </submittedName>
</protein>
<evidence type="ECO:0000313" key="3">
    <source>
        <dbReference type="Proteomes" id="UP001153269"/>
    </source>
</evidence>
<evidence type="ECO:0000313" key="2">
    <source>
        <dbReference type="EMBL" id="CAB1458858.1"/>
    </source>
</evidence>
<accession>A0A9N7W0Y4</accession>
<proteinExistence type="predicted"/>